<feature type="region of interest" description="Disordered" evidence="5">
    <location>
        <begin position="1"/>
        <end position="51"/>
    </location>
</feature>
<keyword evidence="3 6" id="KW-1133">Transmembrane helix</keyword>
<evidence type="ECO:0000313" key="7">
    <source>
        <dbReference type="EMBL" id="KAF0552627.1"/>
    </source>
</evidence>
<evidence type="ECO:0000256" key="4">
    <source>
        <dbReference type="ARBA" id="ARBA00023136"/>
    </source>
</evidence>
<feature type="transmembrane region" description="Helical" evidence="6">
    <location>
        <begin position="294"/>
        <end position="312"/>
    </location>
</feature>
<feature type="transmembrane region" description="Helical" evidence="6">
    <location>
        <begin position="270"/>
        <end position="288"/>
    </location>
</feature>
<keyword evidence="4 6" id="KW-0472">Membrane</keyword>
<evidence type="ECO:0000256" key="2">
    <source>
        <dbReference type="ARBA" id="ARBA00022692"/>
    </source>
</evidence>
<dbReference type="OrthoDB" id="7933078at2759"/>
<keyword evidence="2 6" id="KW-0812">Transmembrane</keyword>
<accession>A0A8H4B1L5</accession>
<comment type="caution">
    <text evidence="7">The sequence shown here is derived from an EMBL/GenBank/DDBJ whole genome shotgun (WGS) entry which is preliminary data.</text>
</comment>
<feature type="transmembrane region" description="Helical" evidence="6">
    <location>
        <begin position="333"/>
        <end position="351"/>
    </location>
</feature>
<dbReference type="PANTHER" id="PTHR23291:SF50">
    <property type="entry name" value="PROTEIN LIFEGUARD 4"/>
    <property type="match status" value="1"/>
</dbReference>
<dbReference type="Proteomes" id="UP000439903">
    <property type="component" value="Unassembled WGS sequence"/>
</dbReference>
<evidence type="ECO:0000256" key="5">
    <source>
        <dbReference type="SAM" id="MobiDB-lite"/>
    </source>
</evidence>
<name>A0A8H4B1L5_GIGMA</name>
<reference evidence="7 8" key="1">
    <citation type="journal article" date="2019" name="Environ. Microbiol.">
        <title>At the nexus of three kingdoms: the genome of the mycorrhizal fungus Gigaspora margarita provides insights into plant, endobacterial and fungal interactions.</title>
        <authorList>
            <person name="Venice F."/>
            <person name="Ghignone S."/>
            <person name="Salvioli di Fossalunga A."/>
            <person name="Amselem J."/>
            <person name="Novero M."/>
            <person name="Xianan X."/>
            <person name="Sedzielewska Toro K."/>
            <person name="Morin E."/>
            <person name="Lipzen A."/>
            <person name="Grigoriev I.V."/>
            <person name="Henrissat B."/>
            <person name="Martin F.M."/>
            <person name="Bonfante P."/>
        </authorList>
    </citation>
    <scope>NUCLEOTIDE SEQUENCE [LARGE SCALE GENOMIC DNA]</scope>
    <source>
        <strain evidence="7 8">BEG34</strain>
    </source>
</reference>
<dbReference type="PANTHER" id="PTHR23291">
    <property type="entry name" value="BAX INHIBITOR-RELATED"/>
    <property type="match status" value="1"/>
</dbReference>
<proteinExistence type="predicted"/>
<feature type="compositionally biased region" description="Polar residues" evidence="5">
    <location>
        <begin position="1"/>
        <end position="14"/>
    </location>
</feature>
<evidence type="ECO:0000256" key="1">
    <source>
        <dbReference type="ARBA" id="ARBA00004141"/>
    </source>
</evidence>
<dbReference type="EMBL" id="WTPW01000064">
    <property type="protein sequence ID" value="KAF0552627.1"/>
    <property type="molecule type" value="Genomic_DNA"/>
</dbReference>
<evidence type="ECO:0000313" key="8">
    <source>
        <dbReference type="Proteomes" id="UP000439903"/>
    </source>
</evidence>
<dbReference type="GO" id="GO:0016020">
    <property type="term" value="C:membrane"/>
    <property type="evidence" value="ECO:0007669"/>
    <property type="project" value="UniProtKB-SubCell"/>
</dbReference>
<feature type="transmembrane region" description="Helical" evidence="6">
    <location>
        <begin position="153"/>
        <end position="174"/>
    </location>
</feature>
<evidence type="ECO:0000256" key="3">
    <source>
        <dbReference type="ARBA" id="ARBA00022989"/>
    </source>
</evidence>
<gene>
    <name evidence="7" type="ORF">F8M41_021483</name>
</gene>
<dbReference type="Pfam" id="PF01027">
    <property type="entry name" value="Bax1-I"/>
    <property type="match status" value="1"/>
</dbReference>
<protein>
    <submittedName>
        <fullName evidence="7">UPF0005-domain-containing protein</fullName>
    </submittedName>
</protein>
<evidence type="ECO:0000256" key="6">
    <source>
        <dbReference type="SAM" id="Phobius"/>
    </source>
</evidence>
<feature type="compositionally biased region" description="Polar residues" evidence="5">
    <location>
        <begin position="22"/>
        <end position="31"/>
    </location>
</feature>
<feature type="transmembrane region" description="Helical" evidence="6">
    <location>
        <begin position="238"/>
        <end position="258"/>
    </location>
</feature>
<sequence>MSNEDANISLNNELNIDKSQKKNTQNATNISPREPTSHSPSDIISNNSHDRLVGGANVSLTQVSTVHPENLSTAQTLSPSQSSKFDVYPEEYQMAPSSQVLTPPAYNNENEKNRKHNDGNHIVEIPDDAAKAQEIKNTLQTDRQIRMAFIRKVYGLLTLQLLTTVAISLFFMYFQPAKDFVNNYQLLFYISWLAAFVVLIFLFWLRKKHPFNLILLVLFTLCISYGVGSVVSLYSQQIVLEAFLITFGVFIALEAFTLQSKWDFSSWGPFLYATLWVLIFAFIFGWFLPFDRGYNIVISAIAALLFSAYIIYDTYMLTKRVNPDEYVLAAVDLYLDVINLFVAIFAILIGVCDSSG</sequence>
<feature type="compositionally biased region" description="Polar residues" evidence="5">
    <location>
        <begin position="37"/>
        <end position="47"/>
    </location>
</feature>
<feature type="transmembrane region" description="Helical" evidence="6">
    <location>
        <begin position="186"/>
        <end position="205"/>
    </location>
</feature>
<organism evidence="7 8">
    <name type="scientific">Gigaspora margarita</name>
    <dbReference type="NCBI Taxonomy" id="4874"/>
    <lineage>
        <taxon>Eukaryota</taxon>
        <taxon>Fungi</taxon>
        <taxon>Fungi incertae sedis</taxon>
        <taxon>Mucoromycota</taxon>
        <taxon>Glomeromycotina</taxon>
        <taxon>Glomeromycetes</taxon>
        <taxon>Diversisporales</taxon>
        <taxon>Gigasporaceae</taxon>
        <taxon>Gigaspora</taxon>
    </lineage>
</organism>
<dbReference type="AlphaFoldDB" id="A0A8H4B1L5"/>
<feature type="transmembrane region" description="Helical" evidence="6">
    <location>
        <begin position="212"/>
        <end position="232"/>
    </location>
</feature>
<comment type="subcellular location">
    <subcellularLocation>
        <location evidence="1">Membrane</location>
        <topology evidence="1">Multi-pass membrane protein</topology>
    </subcellularLocation>
</comment>
<keyword evidence="8" id="KW-1185">Reference proteome</keyword>
<dbReference type="InterPro" id="IPR006214">
    <property type="entry name" value="Bax_inhibitor_1-related"/>
</dbReference>